<keyword evidence="1" id="KW-0732">Signal</keyword>
<accession>A0ABD3N600</accession>
<gene>
    <name evidence="2" type="ORF">ACHAWU_003679</name>
</gene>
<comment type="caution">
    <text evidence="2">The sequence shown here is derived from an EMBL/GenBank/DDBJ whole genome shotgun (WGS) entry which is preliminary data.</text>
</comment>
<organism evidence="2 3">
    <name type="scientific">Discostella pseudostelligera</name>
    <dbReference type="NCBI Taxonomy" id="259834"/>
    <lineage>
        <taxon>Eukaryota</taxon>
        <taxon>Sar</taxon>
        <taxon>Stramenopiles</taxon>
        <taxon>Ochrophyta</taxon>
        <taxon>Bacillariophyta</taxon>
        <taxon>Coscinodiscophyceae</taxon>
        <taxon>Thalassiosirophycidae</taxon>
        <taxon>Stephanodiscales</taxon>
        <taxon>Stephanodiscaceae</taxon>
        <taxon>Discostella</taxon>
    </lineage>
</organism>
<feature type="chain" id="PRO_5044832296" evidence="1">
    <location>
        <begin position="25"/>
        <end position="94"/>
    </location>
</feature>
<dbReference type="PROSITE" id="PS51257">
    <property type="entry name" value="PROKAR_LIPOPROTEIN"/>
    <property type="match status" value="1"/>
</dbReference>
<reference evidence="2 3" key="1">
    <citation type="submission" date="2024-10" db="EMBL/GenBank/DDBJ databases">
        <title>Updated reference genomes for cyclostephanoid diatoms.</title>
        <authorList>
            <person name="Roberts W.R."/>
            <person name="Alverson A.J."/>
        </authorList>
    </citation>
    <scope>NUCLEOTIDE SEQUENCE [LARGE SCALE GENOMIC DNA]</scope>
    <source>
        <strain evidence="2 3">AJA232-27</strain>
    </source>
</reference>
<proteinExistence type="predicted"/>
<keyword evidence="3" id="KW-1185">Reference proteome</keyword>
<protein>
    <submittedName>
        <fullName evidence="2">Uncharacterized protein</fullName>
    </submittedName>
</protein>
<sequence length="94" mass="10295">MIRSTIAILIALFIIACSLSSSSALLFSPLLLKANLPAWGVAGTRAAVSHPRSEKSMMPPPDFSHDDDLMRYKHELLVDIYEKSLNHGFVGGQQ</sequence>
<dbReference type="Proteomes" id="UP001530293">
    <property type="component" value="Unassembled WGS sequence"/>
</dbReference>
<evidence type="ECO:0000256" key="1">
    <source>
        <dbReference type="SAM" id="SignalP"/>
    </source>
</evidence>
<name>A0ABD3N600_9STRA</name>
<dbReference type="AlphaFoldDB" id="A0ABD3N600"/>
<evidence type="ECO:0000313" key="3">
    <source>
        <dbReference type="Proteomes" id="UP001530293"/>
    </source>
</evidence>
<dbReference type="EMBL" id="JALLBG020000023">
    <property type="protein sequence ID" value="KAL3771504.1"/>
    <property type="molecule type" value="Genomic_DNA"/>
</dbReference>
<feature type="signal peptide" evidence="1">
    <location>
        <begin position="1"/>
        <end position="24"/>
    </location>
</feature>
<evidence type="ECO:0000313" key="2">
    <source>
        <dbReference type="EMBL" id="KAL3771504.1"/>
    </source>
</evidence>